<keyword evidence="2" id="KW-0067">ATP-binding</keyword>
<dbReference type="PANTHER" id="PTHR30580:SF0">
    <property type="entry name" value="PRIMOSOMAL PROTEIN N"/>
    <property type="match status" value="1"/>
</dbReference>
<dbReference type="PANTHER" id="PTHR30580">
    <property type="entry name" value="PRIMOSOMAL PROTEIN N"/>
    <property type="match status" value="1"/>
</dbReference>
<dbReference type="Pfam" id="PF17764">
    <property type="entry name" value="PriA_3primeBD"/>
    <property type="match status" value="1"/>
</dbReference>
<reference evidence="5" key="1">
    <citation type="submission" date="2020-05" db="EMBL/GenBank/DDBJ databases">
        <authorList>
            <person name="Chiriac C."/>
            <person name="Salcher M."/>
            <person name="Ghai R."/>
            <person name="Kavagutti S V."/>
        </authorList>
    </citation>
    <scope>NUCLEOTIDE SEQUENCE</scope>
</reference>
<dbReference type="Gene3D" id="3.40.1440.60">
    <property type="entry name" value="PriA, 3(prime) DNA-binding domain"/>
    <property type="match status" value="1"/>
</dbReference>
<dbReference type="GO" id="GO:0043138">
    <property type="term" value="F:3'-5' DNA helicase activity"/>
    <property type="evidence" value="ECO:0007669"/>
    <property type="project" value="TreeGrafter"/>
</dbReference>
<dbReference type="GO" id="GO:0006302">
    <property type="term" value="P:double-strand break repair"/>
    <property type="evidence" value="ECO:0007669"/>
    <property type="project" value="TreeGrafter"/>
</dbReference>
<keyword evidence="3" id="KW-0238">DNA-binding</keyword>
<dbReference type="GO" id="GO:0005524">
    <property type="term" value="F:ATP binding"/>
    <property type="evidence" value="ECO:0007669"/>
    <property type="project" value="UniProtKB-KW"/>
</dbReference>
<dbReference type="InterPro" id="IPR042115">
    <property type="entry name" value="PriA_3primeBD_sf"/>
</dbReference>
<evidence type="ECO:0000256" key="3">
    <source>
        <dbReference type="ARBA" id="ARBA00023125"/>
    </source>
</evidence>
<feature type="domain" description="Primosomal protein N' 3' DNA-binding" evidence="4">
    <location>
        <begin position="31"/>
        <end position="129"/>
    </location>
</feature>
<evidence type="ECO:0000313" key="5">
    <source>
        <dbReference type="EMBL" id="CAB4815884.1"/>
    </source>
</evidence>
<evidence type="ECO:0000256" key="1">
    <source>
        <dbReference type="ARBA" id="ARBA00022741"/>
    </source>
</evidence>
<dbReference type="Gene3D" id="3.40.50.300">
    <property type="entry name" value="P-loop containing nucleotide triphosphate hydrolases"/>
    <property type="match status" value="1"/>
</dbReference>
<dbReference type="GO" id="GO:0006310">
    <property type="term" value="P:DNA recombination"/>
    <property type="evidence" value="ECO:0007669"/>
    <property type="project" value="TreeGrafter"/>
</dbReference>
<dbReference type="AlphaFoldDB" id="A0A6J6Z5P2"/>
<organism evidence="5">
    <name type="scientific">freshwater metagenome</name>
    <dbReference type="NCBI Taxonomy" id="449393"/>
    <lineage>
        <taxon>unclassified sequences</taxon>
        <taxon>metagenomes</taxon>
        <taxon>ecological metagenomes</taxon>
    </lineage>
</organism>
<keyword evidence="1" id="KW-0547">Nucleotide-binding</keyword>
<name>A0A6J6Z5P2_9ZZZZ</name>
<dbReference type="InterPro" id="IPR041222">
    <property type="entry name" value="PriA_3primeBD"/>
</dbReference>
<dbReference type="SUPFAM" id="SSF52540">
    <property type="entry name" value="P-loop containing nucleoside triphosphate hydrolases"/>
    <property type="match status" value="1"/>
</dbReference>
<dbReference type="EMBL" id="CAFABB010000016">
    <property type="protein sequence ID" value="CAB4815884.1"/>
    <property type="molecule type" value="Genomic_DNA"/>
</dbReference>
<dbReference type="GO" id="GO:0003677">
    <property type="term" value="F:DNA binding"/>
    <property type="evidence" value="ECO:0007669"/>
    <property type="project" value="UniProtKB-KW"/>
</dbReference>
<accession>A0A6J6Z5P2</accession>
<dbReference type="InterPro" id="IPR027417">
    <property type="entry name" value="P-loop_NTPase"/>
</dbReference>
<proteinExistence type="predicted"/>
<sequence length="633" mass="69854">MAAPLKLKRQNSSASVKQNKQITSNLPVAAVLVDTPVSHLEGIYDYLVPVEFDEIAVAGTKVVVPFGNSKCEGLVVTRKNQSAEAKNLKVITEVTSPKAMVTADVMNLVESVRNRFGGSYWAVMKSAIPARIVKEEKTIGAIPSKKQFNYSSSSLIDLMGRADYGMLSGKQRVRWALNLPIGIDPSLFLAELVKVRAVNSQVLIIVPDEKDVSQLQRQLSDFFQDDLLIMGSHLPKAQRYRHFLKATYHSPKVIITTRSGCFLHLSDTATVIVLSDLDNSHYEQHSPGWNTRDVALLRAVTSSVIFVSASHSLEVARLVDLGWLEKKSYRSKCNIKFYSNDSGRSYIPTIKSAINRGNVLVSVSEKGYGNLFLCARCRNTASCSCGGKLQILSANSFPVCYICHNQNKDWRCSYCGDAKPYVIAKGIDRNAEEIGRALPKTSILISSGAKQIQSLPKGRHIVLATAGSEPEGQYSGIVLLDGERIFNRPSLRAEELARLNWFASLCRATENSEVFMSLPNSHPVVQSMLRLDSQSAAISELRNRELAKLPPFYRIAVVLGAGPEISKFAGNLKTSGKYEVTGPIDIDKSQKKIIIRVSLQNGQELVDLLDDVTKVQGVKGKNIFKIRFDPYDL</sequence>
<dbReference type="GO" id="GO:0006270">
    <property type="term" value="P:DNA replication initiation"/>
    <property type="evidence" value="ECO:0007669"/>
    <property type="project" value="TreeGrafter"/>
</dbReference>
<protein>
    <submittedName>
        <fullName evidence="5">Unannotated protein</fullName>
    </submittedName>
</protein>
<gene>
    <name evidence="5" type="ORF">UFOPK3162_00183</name>
</gene>
<evidence type="ECO:0000259" key="4">
    <source>
        <dbReference type="Pfam" id="PF17764"/>
    </source>
</evidence>
<evidence type="ECO:0000256" key="2">
    <source>
        <dbReference type="ARBA" id="ARBA00022840"/>
    </source>
</evidence>